<evidence type="ECO:0000313" key="7">
    <source>
        <dbReference type="EMBL" id="MCT7661018.1"/>
    </source>
</evidence>
<dbReference type="EMBL" id="JAODWD010000005">
    <property type="protein sequence ID" value="MCT7661018.1"/>
    <property type="molecule type" value="Genomic_DNA"/>
</dbReference>
<dbReference type="RefSeq" id="WP_260995069.1">
    <property type="nucleotide sequence ID" value="NZ_JAODWD010000005.1"/>
</dbReference>
<keyword evidence="8" id="KW-1185">Reference proteome</keyword>
<evidence type="ECO:0000256" key="1">
    <source>
        <dbReference type="ARBA" id="ARBA00010457"/>
    </source>
</evidence>
<feature type="region of interest" description="Disordered" evidence="4">
    <location>
        <begin position="174"/>
        <end position="194"/>
    </location>
</feature>
<comment type="similarity">
    <text evidence="1 3">Belongs to the Cu-Zn superoxide dismutase family.</text>
</comment>
<keyword evidence="5" id="KW-0732">Signal</keyword>
<evidence type="ECO:0000256" key="2">
    <source>
        <dbReference type="ARBA" id="ARBA00024900"/>
    </source>
</evidence>
<reference evidence="8" key="1">
    <citation type="submission" date="2023-07" db="EMBL/GenBank/DDBJ databases">
        <authorList>
            <person name="Deng Y."/>
            <person name="Zhang Y.-Q."/>
        </authorList>
    </citation>
    <scope>NUCLEOTIDE SEQUENCE [LARGE SCALE GENOMIC DNA]</scope>
    <source>
        <strain evidence="8">CPCC 205710</strain>
    </source>
</reference>
<feature type="signal peptide" evidence="5">
    <location>
        <begin position="1"/>
        <end position="28"/>
    </location>
</feature>
<dbReference type="InterPro" id="IPR036423">
    <property type="entry name" value="SOD-like_Cu/Zn_dom_sf"/>
</dbReference>
<dbReference type="EC" id="1.15.1.1" evidence="3"/>
<feature type="domain" description="Superoxide dismutase copper/zinc binding" evidence="6">
    <location>
        <begin position="71"/>
        <end position="209"/>
    </location>
</feature>
<name>A0ABT2MFG3_9MYCO</name>
<dbReference type="PROSITE" id="PS00332">
    <property type="entry name" value="SOD_CU_ZN_2"/>
    <property type="match status" value="1"/>
</dbReference>
<dbReference type="Pfam" id="PF00080">
    <property type="entry name" value="Sod_Cu"/>
    <property type="match status" value="1"/>
</dbReference>
<evidence type="ECO:0000259" key="6">
    <source>
        <dbReference type="Pfam" id="PF00080"/>
    </source>
</evidence>
<dbReference type="NCBIfam" id="NF047631">
    <property type="entry name" value="SodCMycob"/>
    <property type="match status" value="1"/>
</dbReference>
<protein>
    <recommendedName>
        <fullName evidence="3">Superoxide dismutase [Cu-Zn]</fullName>
        <ecNumber evidence="3">1.15.1.1</ecNumber>
    </recommendedName>
</protein>
<dbReference type="Proteomes" id="UP001206639">
    <property type="component" value="Unassembled WGS sequence"/>
</dbReference>
<feature type="chain" id="PRO_5045248979" description="Superoxide dismutase [Cu-Zn]" evidence="5">
    <location>
        <begin position="29"/>
        <end position="285"/>
    </location>
</feature>
<comment type="function">
    <text evidence="2">Destroys radicals which are normally produced within the cells and which are toxic to biological systems. May play a role in favoring mycobacterial survival in phagocytes.</text>
</comment>
<dbReference type="SUPFAM" id="SSF49329">
    <property type="entry name" value="Cu,Zn superoxide dismutase-like"/>
    <property type="match status" value="1"/>
</dbReference>
<keyword evidence="3" id="KW-0862">Zinc</keyword>
<dbReference type="PANTHER" id="PTHR10003">
    <property type="entry name" value="SUPEROXIDE DISMUTASE CU-ZN -RELATED"/>
    <property type="match status" value="1"/>
</dbReference>
<dbReference type="InterPro" id="IPR024134">
    <property type="entry name" value="SOD_Cu/Zn_/chaperone"/>
</dbReference>
<keyword evidence="3" id="KW-0560">Oxidoreductase</keyword>
<proteinExistence type="inferred from homology"/>
<feature type="compositionally biased region" description="Low complexity" evidence="4">
    <location>
        <begin position="251"/>
        <end position="276"/>
    </location>
</feature>
<keyword evidence="3" id="KW-0186">Copper</keyword>
<feature type="region of interest" description="Disordered" evidence="4">
    <location>
        <begin position="245"/>
        <end position="285"/>
    </location>
</feature>
<gene>
    <name evidence="7" type="ORF">N4S67_21675</name>
</gene>
<accession>A0ABT2MFG3</accession>
<dbReference type="PRINTS" id="PR00068">
    <property type="entry name" value="CUZNDISMTASE"/>
</dbReference>
<comment type="caution">
    <text evidence="7">The sequence shown here is derived from an EMBL/GenBank/DDBJ whole genome shotgun (WGS) entry which is preliminary data.</text>
</comment>
<evidence type="ECO:0000256" key="3">
    <source>
        <dbReference type="RuleBase" id="RU000393"/>
    </source>
</evidence>
<evidence type="ECO:0000256" key="4">
    <source>
        <dbReference type="SAM" id="MobiDB-lite"/>
    </source>
</evidence>
<comment type="catalytic activity">
    <reaction evidence="3">
        <text>2 superoxide + 2 H(+) = H2O2 + O2</text>
        <dbReference type="Rhea" id="RHEA:20696"/>
        <dbReference type="ChEBI" id="CHEBI:15378"/>
        <dbReference type="ChEBI" id="CHEBI:15379"/>
        <dbReference type="ChEBI" id="CHEBI:16240"/>
        <dbReference type="ChEBI" id="CHEBI:18421"/>
        <dbReference type="EC" id="1.15.1.1"/>
    </reaction>
</comment>
<comment type="cofactor">
    <cofactor evidence="3">
        <name>Cu cation</name>
        <dbReference type="ChEBI" id="CHEBI:23378"/>
    </cofactor>
    <text evidence="3">Binds 1 copper ion per subunit.</text>
</comment>
<evidence type="ECO:0000256" key="5">
    <source>
        <dbReference type="SAM" id="SignalP"/>
    </source>
</evidence>
<dbReference type="InterPro" id="IPR018152">
    <property type="entry name" value="SOD_Cu/Zn_BS"/>
</dbReference>
<dbReference type="Gene3D" id="2.60.40.200">
    <property type="entry name" value="Superoxide dismutase, copper/zinc binding domain"/>
    <property type="match status" value="1"/>
</dbReference>
<keyword evidence="3" id="KW-0479">Metal-binding</keyword>
<dbReference type="InterPro" id="IPR001424">
    <property type="entry name" value="SOD_Cu_Zn_dom"/>
</dbReference>
<evidence type="ECO:0000313" key="8">
    <source>
        <dbReference type="Proteomes" id="UP001206639"/>
    </source>
</evidence>
<sequence>MANRIVIAAALLAAPIAALSGCSTSDQADEQTTSSSAAPAGTERLTAQLKTADGTPVANATLDFANGFARVTVETIESGILSPGFHGMHIHSVGKCEASSVAPTGGEPGDFLSAGGHFQAPGHTGHPASGDLTALEVRSDGSAELVTTTDAFTAQDLLAGEGTALMIHQDEDNFGHIPDRYSQGDGSPGPDQDTLATGDAGGRVACGVIESVSATTSSSTTTTTTTTTTTPTTITETTVISPTTIVPPPVTQTTTPATTTVTTATTTTTVPTETTTEPPPPPGQG</sequence>
<dbReference type="PROSITE" id="PS51257">
    <property type="entry name" value="PROKAR_LIPOPROTEIN"/>
    <property type="match status" value="1"/>
</dbReference>
<comment type="cofactor">
    <cofactor evidence="3">
        <name>Zn(2+)</name>
        <dbReference type="ChEBI" id="CHEBI:29105"/>
    </cofactor>
    <text evidence="3">Binds 1 zinc ion per subunit.</text>
</comment>
<organism evidence="7 8">
    <name type="scientific">Mycobacterium deserti</name>
    <dbReference type="NCBI Taxonomy" id="2978347"/>
    <lineage>
        <taxon>Bacteria</taxon>
        <taxon>Bacillati</taxon>
        <taxon>Actinomycetota</taxon>
        <taxon>Actinomycetes</taxon>
        <taxon>Mycobacteriales</taxon>
        <taxon>Mycobacteriaceae</taxon>
        <taxon>Mycobacterium</taxon>
    </lineage>
</organism>